<evidence type="ECO:0000256" key="2">
    <source>
        <dbReference type="SAM" id="SignalP"/>
    </source>
</evidence>
<dbReference type="EMBL" id="JAVRBK010000005">
    <property type="protein sequence ID" value="KAK5643991.1"/>
    <property type="molecule type" value="Genomic_DNA"/>
</dbReference>
<organism evidence="3 4">
    <name type="scientific">Pyrocoelia pectoralis</name>
    <dbReference type="NCBI Taxonomy" id="417401"/>
    <lineage>
        <taxon>Eukaryota</taxon>
        <taxon>Metazoa</taxon>
        <taxon>Ecdysozoa</taxon>
        <taxon>Arthropoda</taxon>
        <taxon>Hexapoda</taxon>
        <taxon>Insecta</taxon>
        <taxon>Pterygota</taxon>
        <taxon>Neoptera</taxon>
        <taxon>Endopterygota</taxon>
        <taxon>Coleoptera</taxon>
        <taxon>Polyphaga</taxon>
        <taxon>Elateriformia</taxon>
        <taxon>Elateroidea</taxon>
        <taxon>Lampyridae</taxon>
        <taxon>Lampyrinae</taxon>
        <taxon>Pyrocoelia</taxon>
    </lineage>
</organism>
<sequence>MKLTVFLSLIIQGVLCRHRLHCPEPEIGNIGRKYLVHIHSKFEDLEGIHRANRICREDVHLSLGEFSKIVEFAKHRHNDNDNVCLNLLVHHADHIRRSFGNILNEKCYSKVREEVDSISHLIENSVRAVERCLRKPRASCHEIRRCCDDVWEEFGSEESDADDSDESDESDERKEDDGNFVKEYEKCVLKECRVIQNSIKNVTLEVETCFQLTNLQEETSERTTETHP</sequence>
<keyword evidence="2" id="KW-0732">Signal</keyword>
<feature type="region of interest" description="Disordered" evidence="1">
    <location>
        <begin position="157"/>
        <end position="177"/>
    </location>
</feature>
<evidence type="ECO:0000256" key="1">
    <source>
        <dbReference type="SAM" id="MobiDB-lite"/>
    </source>
</evidence>
<accession>A0AAN7VEB5</accession>
<gene>
    <name evidence="3" type="ORF">RI129_007836</name>
</gene>
<evidence type="ECO:0000313" key="4">
    <source>
        <dbReference type="Proteomes" id="UP001329430"/>
    </source>
</evidence>
<reference evidence="3 4" key="1">
    <citation type="journal article" date="2024" name="Insects">
        <title>An Improved Chromosome-Level Genome Assembly of the Firefly Pyrocoelia pectoralis.</title>
        <authorList>
            <person name="Fu X."/>
            <person name="Meyer-Rochow V.B."/>
            <person name="Ballantyne L."/>
            <person name="Zhu X."/>
        </authorList>
    </citation>
    <scope>NUCLEOTIDE SEQUENCE [LARGE SCALE GENOMIC DNA]</scope>
    <source>
        <strain evidence="3">XCY_ONT2</strain>
    </source>
</reference>
<feature type="compositionally biased region" description="Acidic residues" evidence="1">
    <location>
        <begin position="157"/>
        <end position="170"/>
    </location>
</feature>
<comment type="caution">
    <text evidence="3">The sequence shown here is derived from an EMBL/GenBank/DDBJ whole genome shotgun (WGS) entry which is preliminary data.</text>
</comment>
<protein>
    <submittedName>
        <fullName evidence="3">Uncharacterized protein</fullName>
    </submittedName>
</protein>
<name>A0AAN7VEB5_9COLE</name>
<dbReference type="Proteomes" id="UP001329430">
    <property type="component" value="Chromosome 5"/>
</dbReference>
<feature type="signal peptide" evidence="2">
    <location>
        <begin position="1"/>
        <end position="16"/>
    </location>
</feature>
<keyword evidence="4" id="KW-1185">Reference proteome</keyword>
<proteinExistence type="predicted"/>
<evidence type="ECO:0000313" key="3">
    <source>
        <dbReference type="EMBL" id="KAK5643991.1"/>
    </source>
</evidence>
<feature type="chain" id="PRO_5042840986" evidence="2">
    <location>
        <begin position="17"/>
        <end position="228"/>
    </location>
</feature>
<dbReference type="AlphaFoldDB" id="A0AAN7VEB5"/>